<dbReference type="InterPro" id="IPR003819">
    <property type="entry name" value="TauD/TfdA-like"/>
</dbReference>
<comment type="caution">
    <text evidence="8">The sequence shown here is derived from an EMBL/GenBank/DDBJ whole genome shotgun (WGS) entry which is preliminary data.</text>
</comment>
<keyword evidence="2" id="KW-0479">Metal-binding</keyword>
<keyword evidence="5" id="KW-0408">Iron</keyword>
<evidence type="ECO:0000313" key="8">
    <source>
        <dbReference type="EMBL" id="KAG2221223.1"/>
    </source>
</evidence>
<dbReference type="InterPro" id="IPR051323">
    <property type="entry name" value="AtsK-like"/>
</dbReference>
<gene>
    <name evidence="8" type="ORF">INT45_013934</name>
</gene>
<protein>
    <recommendedName>
        <fullName evidence="7">TauD/TfdA-like domain-containing protein</fullName>
    </recommendedName>
</protein>
<proteinExistence type="inferred from homology"/>
<name>A0A8H7S309_9FUNG</name>
<keyword evidence="3" id="KW-0223">Dioxygenase</keyword>
<dbReference type="Pfam" id="PF02668">
    <property type="entry name" value="TauD"/>
    <property type="match status" value="1"/>
</dbReference>
<dbReference type="Gene3D" id="3.60.130.10">
    <property type="entry name" value="Clavaminate synthase-like"/>
    <property type="match status" value="1"/>
</dbReference>
<dbReference type="PANTHER" id="PTHR30468">
    <property type="entry name" value="ALPHA-KETOGLUTARATE-DEPENDENT SULFONATE DIOXYGENASE"/>
    <property type="match status" value="1"/>
</dbReference>
<dbReference type="GO" id="GO:0046872">
    <property type="term" value="F:metal ion binding"/>
    <property type="evidence" value="ECO:0007669"/>
    <property type="project" value="UniProtKB-KW"/>
</dbReference>
<keyword evidence="4" id="KW-0560">Oxidoreductase</keyword>
<dbReference type="EMBL" id="JAEPRB010000115">
    <property type="protein sequence ID" value="KAG2221223.1"/>
    <property type="molecule type" value="Genomic_DNA"/>
</dbReference>
<dbReference type="Proteomes" id="UP000646827">
    <property type="component" value="Unassembled WGS sequence"/>
</dbReference>
<dbReference type="AlphaFoldDB" id="A0A8H7S309"/>
<feature type="compositionally biased region" description="Basic and acidic residues" evidence="6">
    <location>
        <begin position="351"/>
        <end position="373"/>
    </location>
</feature>
<sequence length="373" mass="42556">MPPNVVDPETIDPKNPEQLAEYLENLDLKQVVREKGSYQVYPEVYYPPLQPYEHKDAGHLADPKLASIYDNAEKIQDLTPHIGTEVHGIQLSNLTEQQKNDLALLVARRGVVFFKDQDIRVKKSLDLGRHYGKHKYHNVGGHPPHVNEVLILHIEHEKPQIRERLSYRSPGDGWHSDVSYELQPGGLAFLKIDTLPGEAGGDTLWGTSGYEAYDRLSPAWKTFLEGLEAIHSGDVHRETARATGQPLRREAPDNAHPVIRTHPVTGWKSLFVNRGFTRKIVGFTRRESDAVLNFLFDHIESGIDFQVRFKWTEDTVAVWDNRVTYHNPVYDYFGGKGLRHGYRVSPSAERPYFDPKSKSRREALAEEAEKNKA</sequence>
<organism evidence="8 9">
    <name type="scientific">Circinella minor</name>
    <dbReference type="NCBI Taxonomy" id="1195481"/>
    <lineage>
        <taxon>Eukaryota</taxon>
        <taxon>Fungi</taxon>
        <taxon>Fungi incertae sedis</taxon>
        <taxon>Mucoromycota</taxon>
        <taxon>Mucoromycotina</taxon>
        <taxon>Mucoromycetes</taxon>
        <taxon>Mucorales</taxon>
        <taxon>Lichtheimiaceae</taxon>
        <taxon>Circinella</taxon>
    </lineage>
</organism>
<dbReference type="PANTHER" id="PTHR30468:SF10">
    <property type="entry name" value="TAUD_TFDA-LIKE DOMAIN-CONTAINING PROTEIN"/>
    <property type="match status" value="1"/>
</dbReference>
<dbReference type="GO" id="GO:0016706">
    <property type="term" value="F:2-oxoglutarate-dependent dioxygenase activity"/>
    <property type="evidence" value="ECO:0007669"/>
    <property type="project" value="TreeGrafter"/>
</dbReference>
<dbReference type="SUPFAM" id="SSF51197">
    <property type="entry name" value="Clavaminate synthase-like"/>
    <property type="match status" value="1"/>
</dbReference>
<feature type="domain" description="TauD/TfdA-like" evidence="7">
    <location>
        <begin position="75"/>
        <end position="344"/>
    </location>
</feature>
<evidence type="ECO:0000256" key="6">
    <source>
        <dbReference type="SAM" id="MobiDB-lite"/>
    </source>
</evidence>
<evidence type="ECO:0000259" key="7">
    <source>
        <dbReference type="Pfam" id="PF02668"/>
    </source>
</evidence>
<dbReference type="OrthoDB" id="10257314at2759"/>
<dbReference type="GO" id="GO:0005737">
    <property type="term" value="C:cytoplasm"/>
    <property type="evidence" value="ECO:0007669"/>
    <property type="project" value="TreeGrafter"/>
</dbReference>
<comment type="similarity">
    <text evidence="1">Belongs to the TfdA dioxygenase family.</text>
</comment>
<dbReference type="InterPro" id="IPR042098">
    <property type="entry name" value="TauD-like_sf"/>
</dbReference>
<reference evidence="8 9" key="1">
    <citation type="submission" date="2020-12" db="EMBL/GenBank/DDBJ databases">
        <title>Metabolic potential, ecology and presence of endohyphal bacteria is reflected in genomic diversity of Mucoromycotina.</title>
        <authorList>
            <person name="Muszewska A."/>
            <person name="Okrasinska A."/>
            <person name="Steczkiewicz K."/>
            <person name="Drgas O."/>
            <person name="Orlowska M."/>
            <person name="Perlinska-Lenart U."/>
            <person name="Aleksandrzak-Piekarczyk T."/>
            <person name="Szatraj K."/>
            <person name="Zielenkiewicz U."/>
            <person name="Pilsyk S."/>
            <person name="Malc E."/>
            <person name="Mieczkowski P."/>
            <person name="Kruszewska J.S."/>
            <person name="Biernat P."/>
            <person name="Pawlowska J."/>
        </authorList>
    </citation>
    <scope>NUCLEOTIDE SEQUENCE [LARGE SCALE GENOMIC DNA]</scope>
    <source>
        <strain evidence="8 9">CBS 142.35</strain>
    </source>
</reference>
<dbReference type="FunFam" id="3.60.130.10:FF:000003">
    <property type="entry name" value="Alpha-ketoglutarate-dependent taurine dioxygenase"/>
    <property type="match status" value="1"/>
</dbReference>
<feature type="region of interest" description="Disordered" evidence="6">
    <location>
        <begin position="346"/>
        <end position="373"/>
    </location>
</feature>
<evidence type="ECO:0000313" key="9">
    <source>
        <dbReference type="Proteomes" id="UP000646827"/>
    </source>
</evidence>
<evidence type="ECO:0000256" key="5">
    <source>
        <dbReference type="ARBA" id="ARBA00023004"/>
    </source>
</evidence>
<keyword evidence="9" id="KW-1185">Reference proteome</keyword>
<evidence type="ECO:0000256" key="1">
    <source>
        <dbReference type="ARBA" id="ARBA00005896"/>
    </source>
</evidence>
<evidence type="ECO:0000256" key="4">
    <source>
        <dbReference type="ARBA" id="ARBA00023002"/>
    </source>
</evidence>
<evidence type="ECO:0000256" key="2">
    <source>
        <dbReference type="ARBA" id="ARBA00022723"/>
    </source>
</evidence>
<accession>A0A8H7S309</accession>
<evidence type="ECO:0000256" key="3">
    <source>
        <dbReference type="ARBA" id="ARBA00022964"/>
    </source>
</evidence>